<reference evidence="2" key="1">
    <citation type="submission" date="2017-02" db="UniProtKB">
        <authorList>
            <consortium name="WormBaseParasite"/>
        </authorList>
    </citation>
    <scope>IDENTIFICATION</scope>
</reference>
<organism evidence="1 2">
    <name type="scientific">Ascaris lumbricoides</name>
    <name type="common">Giant roundworm</name>
    <dbReference type="NCBI Taxonomy" id="6252"/>
    <lineage>
        <taxon>Eukaryota</taxon>
        <taxon>Metazoa</taxon>
        <taxon>Ecdysozoa</taxon>
        <taxon>Nematoda</taxon>
        <taxon>Chromadorea</taxon>
        <taxon>Rhabditida</taxon>
        <taxon>Spirurina</taxon>
        <taxon>Ascaridomorpha</taxon>
        <taxon>Ascaridoidea</taxon>
        <taxon>Ascarididae</taxon>
        <taxon>Ascaris</taxon>
    </lineage>
</organism>
<dbReference type="Proteomes" id="UP000036681">
    <property type="component" value="Unplaced"/>
</dbReference>
<dbReference type="AlphaFoldDB" id="A0A0M3HZK4"/>
<proteinExistence type="predicted"/>
<keyword evidence="1" id="KW-1185">Reference proteome</keyword>
<evidence type="ECO:0000313" key="2">
    <source>
        <dbReference type="WBParaSite" id="ALUE_0000915801-mRNA-1"/>
    </source>
</evidence>
<evidence type="ECO:0000313" key="1">
    <source>
        <dbReference type="Proteomes" id="UP000036681"/>
    </source>
</evidence>
<name>A0A0M3HZK4_ASCLU</name>
<protein>
    <submittedName>
        <fullName evidence="2">CUB domain-containing protein</fullName>
    </submittedName>
</protein>
<dbReference type="WBParaSite" id="ALUE_0000915801-mRNA-1">
    <property type="protein sequence ID" value="ALUE_0000915801-mRNA-1"/>
    <property type="gene ID" value="ALUE_0000915801"/>
</dbReference>
<accession>A0A0M3HZK4</accession>
<sequence length="212" mass="23144">MKSVELRASSIPTGDLKTLARSQAEGRNEAGMRCFCVLDLVLLDLRYDTCEVQLCKGSHTTHSGGGFGVAEERNEQPVMLTDNVVRPAGPSILMSLWGVAGIKFTYASSGSKTGWSCTTSKFPESWSLVLAFHADGEEGEFGVSMSELTGVTEPLLHWAVDGTVPRADRCSRKIDAYNAATTIRLMLDLRKETLTKIVASQPPTFTVMLYWC</sequence>